<dbReference type="EMBL" id="QGHD01000040">
    <property type="protein sequence ID" value="PWK89972.1"/>
    <property type="molecule type" value="Genomic_DNA"/>
</dbReference>
<feature type="domain" description="DUF7723" evidence="1">
    <location>
        <begin position="5"/>
        <end position="73"/>
    </location>
</feature>
<reference evidence="2 3" key="1">
    <citation type="submission" date="2018-05" db="EMBL/GenBank/DDBJ databases">
        <title>Animal gut microbial communities from fecal samples from Wisconsin, USA.</title>
        <authorList>
            <person name="Neumann A."/>
        </authorList>
    </citation>
    <scope>NUCLEOTIDE SEQUENCE [LARGE SCALE GENOMIC DNA]</scope>
    <source>
        <strain evidence="2 3">UWS4</strain>
    </source>
</reference>
<name>A0ABX5LJ60_9BACT</name>
<evidence type="ECO:0000313" key="2">
    <source>
        <dbReference type="EMBL" id="PWK89972.1"/>
    </source>
</evidence>
<keyword evidence="3" id="KW-1185">Reference proteome</keyword>
<protein>
    <recommendedName>
        <fullName evidence="1">DUF7723 domain-containing protein</fullName>
    </recommendedName>
</protein>
<dbReference type="Proteomes" id="UP000245523">
    <property type="component" value="Unassembled WGS sequence"/>
</dbReference>
<sequence length="78" mass="9008">MENTKLKKIADNADMIVNGYAFTQNNENYRVLNLNKPEHALVIDSNGNVLETSMDDIEIQIVKDYFLKNKKYMETSHA</sequence>
<dbReference type="Pfam" id="PF24848">
    <property type="entry name" value="DUF7723"/>
    <property type="match status" value="1"/>
</dbReference>
<comment type="caution">
    <text evidence="2">The sequence shown here is derived from an EMBL/GenBank/DDBJ whole genome shotgun (WGS) entry which is preliminary data.</text>
</comment>
<gene>
    <name evidence="2" type="ORF">B0H50_1404</name>
</gene>
<accession>A0ABX5LJ60</accession>
<proteinExistence type="predicted"/>
<organism evidence="2 3">
    <name type="scientific">Hallerella porci</name>
    <dbReference type="NCBI Taxonomy" id="1945871"/>
    <lineage>
        <taxon>Bacteria</taxon>
        <taxon>Pseudomonadati</taxon>
        <taxon>Fibrobacterota</taxon>
        <taxon>Fibrobacteria</taxon>
        <taxon>Fibrobacterales</taxon>
        <taxon>Fibrobacteraceae</taxon>
        <taxon>Hallerella</taxon>
    </lineage>
</organism>
<evidence type="ECO:0000313" key="3">
    <source>
        <dbReference type="Proteomes" id="UP000245523"/>
    </source>
</evidence>
<evidence type="ECO:0000259" key="1">
    <source>
        <dbReference type="Pfam" id="PF24848"/>
    </source>
</evidence>
<dbReference type="InterPro" id="IPR056140">
    <property type="entry name" value="DUF7723"/>
</dbReference>